<evidence type="ECO:0000313" key="3">
    <source>
        <dbReference type="Proteomes" id="UP000186594"/>
    </source>
</evidence>
<feature type="compositionally biased region" description="Polar residues" evidence="1">
    <location>
        <begin position="196"/>
        <end position="207"/>
    </location>
</feature>
<feature type="compositionally biased region" description="Basic and acidic residues" evidence="1">
    <location>
        <begin position="385"/>
        <end position="402"/>
    </location>
</feature>
<accession>A0A1U7LVH3</accession>
<feature type="region of interest" description="Disordered" evidence="1">
    <location>
        <begin position="290"/>
        <end position="416"/>
    </location>
</feature>
<gene>
    <name evidence="2" type="ORF">NEOLI_003962</name>
</gene>
<proteinExistence type="predicted"/>
<feature type="compositionally biased region" description="Basic and acidic residues" evidence="1">
    <location>
        <begin position="356"/>
        <end position="374"/>
    </location>
</feature>
<name>A0A1U7LVH3_NEOID</name>
<evidence type="ECO:0000313" key="2">
    <source>
        <dbReference type="EMBL" id="OLL26676.1"/>
    </source>
</evidence>
<dbReference type="AlphaFoldDB" id="A0A1U7LVH3"/>
<dbReference type="OrthoDB" id="5388207at2759"/>
<comment type="caution">
    <text evidence="2">The sequence shown here is derived from an EMBL/GenBank/DDBJ whole genome shotgun (WGS) entry which is preliminary data.</text>
</comment>
<feature type="region of interest" description="Disordered" evidence="1">
    <location>
        <begin position="1"/>
        <end position="27"/>
    </location>
</feature>
<feature type="region of interest" description="Disordered" evidence="1">
    <location>
        <begin position="108"/>
        <end position="214"/>
    </location>
</feature>
<protein>
    <submittedName>
        <fullName evidence="2">Uncharacterized protein</fullName>
    </submittedName>
</protein>
<feature type="compositionally biased region" description="Basic and acidic residues" evidence="1">
    <location>
        <begin position="129"/>
        <end position="149"/>
    </location>
</feature>
<dbReference type="Proteomes" id="UP000186594">
    <property type="component" value="Unassembled WGS sequence"/>
</dbReference>
<feature type="compositionally biased region" description="Polar residues" evidence="1">
    <location>
        <begin position="168"/>
        <end position="186"/>
    </location>
</feature>
<organism evidence="2 3">
    <name type="scientific">Neolecta irregularis (strain DAH-3)</name>
    <dbReference type="NCBI Taxonomy" id="1198029"/>
    <lineage>
        <taxon>Eukaryota</taxon>
        <taxon>Fungi</taxon>
        <taxon>Dikarya</taxon>
        <taxon>Ascomycota</taxon>
        <taxon>Taphrinomycotina</taxon>
        <taxon>Neolectales</taxon>
        <taxon>Neolectaceae</taxon>
        <taxon>Neolecta</taxon>
    </lineage>
</organism>
<evidence type="ECO:0000256" key="1">
    <source>
        <dbReference type="SAM" id="MobiDB-lite"/>
    </source>
</evidence>
<sequence>MDSTLEVIDSEHPVPSDEESQLGLHSQPTQHYGPTLMATGSYSTNHEAQHMPISVCSIDKSISESGHHHPTELSSFLSLENEPHAWFDDAQGTGQCAVSASNLHISSKRYSSGGRSDCATQGSVSSTTDRNKPLKELNDSKPSTHHDRPSATGSSYKPSSKSRDGRPQSPSKRVSSNEAQNASSTSNEEKGLSPSEPASSDDLPNSNFRHDFQDDEIILKPISAGSDEGEYIAHFKLNDNLGSQVPASASANAIDHSSQIEEQQYQISQSPAEIPVSGFEKNARRMSTGHYGLLPKTTNYTPGVMGGAQLPREPARPREFGDPIIKTTGFAAEGGNFDASKAGAGVEAQRLLNKPGKGEQAHHPDENSPSDKHSNQSSSLGHSGENSRDSGTRRLSIGEKFKHALHIGSKHNDIKE</sequence>
<reference evidence="2 3" key="1">
    <citation type="submission" date="2016-04" db="EMBL/GenBank/DDBJ databases">
        <title>Evolutionary innovation and constraint leading to complex multicellularity in the Ascomycota.</title>
        <authorList>
            <person name="Cisse O."/>
            <person name="Nguyen A."/>
            <person name="Hewitt D.A."/>
            <person name="Jedd G."/>
            <person name="Stajich J.E."/>
        </authorList>
    </citation>
    <scope>NUCLEOTIDE SEQUENCE [LARGE SCALE GENOMIC DNA]</scope>
    <source>
        <strain evidence="2 3">DAH-3</strain>
    </source>
</reference>
<feature type="compositionally biased region" description="Polar residues" evidence="1">
    <location>
        <begin position="108"/>
        <end position="128"/>
    </location>
</feature>
<keyword evidence="3" id="KW-1185">Reference proteome</keyword>
<dbReference type="EMBL" id="LXFE01000154">
    <property type="protein sequence ID" value="OLL26676.1"/>
    <property type="molecule type" value="Genomic_DNA"/>
</dbReference>